<dbReference type="RefSeq" id="WP_126357462.1">
    <property type="nucleotide sequence ID" value="NZ_LR134201.1"/>
</dbReference>
<name>A0A3S4JDT5_9ENTR</name>
<evidence type="ECO:0000256" key="6">
    <source>
        <dbReference type="PROSITE-ProRule" id="PRU00169"/>
    </source>
</evidence>
<dbReference type="CDD" id="cd06170">
    <property type="entry name" value="LuxR_C_like"/>
    <property type="match status" value="1"/>
</dbReference>
<dbReference type="OrthoDB" id="9796655at2"/>
<dbReference type="InterPro" id="IPR001789">
    <property type="entry name" value="Sig_transdc_resp-reg_receiver"/>
</dbReference>
<protein>
    <submittedName>
        <fullName evidence="9">Virulence factors putative positive transcription regulator BvgA</fullName>
    </submittedName>
</protein>
<evidence type="ECO:0000256" key="5">
    <source>
        <dbReference type="ARBA" id="ARBA00023163"/>
    </source>
</evidence>
<evidence type="ECO:0000313" key="9">
    <source>
        <dbReference type="EMBL" id="VEC00577.1"/>
    </source>
</evidence>
<keyword evidence="5" id="KW-0804">Transcription</keyword>
<dbReference type="InterPro" id="IPR039420">
    <property type="entry name" value="WalR-like"/>
</dbReference>
<proteinExistence type="predicted"/>
<gene>
    <name evidence="9" type="primary">bvgA</name>
    <name evidence="9" type="ORF">NCTC11466_03702</name>
</gene>
<dbReference type="InterPro" id="IPR000792">
    <property type="entry name" value="Tscrpt_reg_LuxR_C"/>
</dbReference>
<dbReference type="SMART" id="SM00421">
    <property type="entry name" value="HTH_LUXR"/>
    <property type="match status" value="1"/>
</dbReference>
<dbReference type="Gene3D" id="3.40.50.2300">
    <property type="match status" value="1"/>
</dbReference>
<evidence type="ECO:0000259" key="8">
    <source>
        <dbReference type="PROSITE" id="PS50110"/>
    </source>
</evidence>
<dbReference type="NCBIfam" id="NF007403">
    <property type="entry name" value="PRK09935.1"/>
    <property type="match status" value="1"/>
</dbReference>
<evidence type="ECO:0000256" key="1">
    <source>
        <dbReference type="ARBA" id="ARBA00022553"/>
    </source>
</evidence>
<dbReference type="PANTHER" id="PTHR43214:SF41">
    <property type="entry name" value="NITRATE_NITRITE RESPONSE REGULATOR PROTEIN NARP"/>
    <property type="match status" value="1"/>
</dbReference>
<evidence type="ECO:0000256" key="3">
    <source>
        <dbReference type="ARBA" id="ARBA00023015"/>
    </source>
</evidence>
<evidence type="ECO:0000313" key="10">
    <source>
        <dbReference type="Proteomes" id="UP000274122"/>
    </source>
</evidence>
<keyword evidence="2" id="KW-0902">Two-component regulatory system</keyword>
<evidence type="ECO:0000259" key="7">
    <source>
        <dbReference type="PROSITE" id="PS50043"/>
    </source>
</evidence>
<evidence type="ECO:0000256" key="2">
    <source>
        <dbReference type="ARBA" id="ARBA00023012"/>
    </source>
</evidence>
<reference evidence="9 10" key="1">
    <citation type="submission" date="2018-12" db="EMBL/GenBank/DDBJ databases">
        <authorList>
            <consortium name="Pathogen Informatics"/>
        </authorList>
    </citation>
    <scope>NUCLEOTIDE SEQUENCE [LARGE SCALE GENOMIC DNA]</scope>
    <source>
        <strain evidence="9 10">NCTC11466</strain>
    </source>
</reference>
<dbReference type="GO" id="GO:0006355">
    <property type="term" value="P:regulation of DNA-templated transcription"/>
    <property type="evidence" value="ECO:0007669"/>
    <property type="project" value="InterPro"/>
</dbReference>
<dbReference type="InterPro" id="IPR011006">
    <property type="entry name" value="CheY-like_superfamily"/>
</dbReference>
<keyword evidence="1 6" id="KW-0597">Phosphoprotein</keyword>
<dbReference type="PROSITE" id="PS00622">
    <property type="entry name" value="HTH_LUXR_1"/>
    <property type="match status" value="1"/>
</dbReference>
<dbReference type="SMART" id="SM00448">
    <property type="entry name" value="REC"/>
    <property type="match status" value="1"/>
</dbReference>
<dbReference type="PRINTS" id="PR00038">
    <property type="entry name" value="HTHLUXR"/>
</dbReference>
<evidence type="ECO:0000256" key="4">
    <source>
        <dbReference type="ARBA" id="ARBA00023125"/>
    </source>
</evidence>
<dbReference type="PROSITE" id="PS50043">
    <property type="entry name" value="HTH_LUXR_2"/>
    <property type="match status" value="1"/>
</dbReference>
<accession>A0A3S4JDT5</accession>
<dbReference type="PROSITE" id="PS50110">
    <property type="entry name" value="RESPONSE_REGULATORY"/>
    <property type="match status" value="1"/>
</dbReference>
<feature type="domain" description="HTH luxR-type" evidence="7">
    <location>
        <begin position="146"/>
        <end position="211"/>
    </location>
</feature>
<organism evidence="9 10">
    <name type="scientific">Cedecea lapagei</name>
    <dbReference type="NCBI Taxonomy" id="158823"/>
    <lineage>
        <taxon>Bacteria</taxon>
        <taxon>Pseudomonadati</taxon>
        <taxon>Pseudomonadota</taxon>
        <taxon>Gammaproteobacteria</taxon>
        <taxon>Enterobacterales</taxon>
        <taxon>Enterobacteriaceae</taxon>
        <taxon>Cedecea</taxon>
    </lineage>
</organism>
<keyword evidence="3" id="KW-0805">Transcription regulation</keyword>
<feature type="domain" description="Response regulatory" evidence="8">
    <location>
        <begin position="5"/>
        <end position="121"/>
    </location>
</feature>
<keyword evidence="4" id="KW-0238">DNA-binding</keyword>
<dbReference type="Pfam" id="PF00072">
    <property type="entry name" value="Response_reg"/>
    <property type="match status" value="1"/>
</dbReference>
<dbReference type="EMBL" id="LR134201">
    <property type="protein sequence ID" value="VEC00577.1"/>
    <property type="molecule type" value="Genomic_DNA"/>
</dbReference>
<sequence>MNMASVIIMDSYPIVRMSLEVLLKEKNNINVVLKTDESRLTINYLRENPVDLVITDIELPGTDGFSLLKKIKKTQKETKVLFLSSKPEDFYARRALQEGASGFISKYREEKEILSAVNTLLSGYIFFSSHLTSLLLQEAGKGNQPCIYEAMPLSNRELMVMRLLLKGLSNKKIGEHLIVSNKTISAHKSNIFHKLNINTMFELMDYAKENKLI</sequence>
<dbReference type="GO" id="GO:0003677">
    <property type="term" value="F:DNA binding"/>
    <property type="evidence" value="ECO:0007669"/>
    <property type="project" value="UniProtKB-KW"/>
</dbReference>
<dbReference type="InterPro" id="IPR058245">
    <property type="entry name" value="NreC/VraR/RcsB-like_REC"/>
</dbReference>
<dbReference type="Pfam" id="PF00196">
    <property type="entry name" value="GerE"/>
    <property type="match status" value="1"/>
</dbReference>
<dbReference type="SUPFAM" id="SSF46894">
    <property type="entry name" value="C-terminal effector domain of the bipartite response regulators"/>
    <property type="match status" value="1"/>
</dbReference>
<dbReference type="InterPro" id="IPR016032">
    <property type="entry name" value="Sig_transdc_resp-reg_C-effctor"/>
</dbReference>
<dbReference type="SUPFAM" id="SSF52172">
    <property type="entry name" value="CheY-like"/>
    <property type="match status" value="1"/>
</dbReference>
<keyword evidence="10" id="KW-1185">Reference proteome</keyword>
<dbReference type="GO" id="GO:0000160">
    <property type="term" value="P:phosphorelay signal transduction system"/>
    <property type="evidence" value="ECO:0007669"/>
    <property type="project" value="InterPro"/>
</dbReference>
<feature type="modified residue" description="4-aspartylphosphate" evidence="6">
    <location>
        <position position="56"/>
    </location>
</feature>
<dbReference type="KEGG" id="clap:NCTC11466_03702"/>
<dbReference type="AlphaFoldDB" id="A0A3S4JDT5"/>
<dbReference type="CDD" id="cd17535">
    <property type="entry name" value="REC_NarL-like"/>
    <property type="match status" value="1"/>
</dbReference>
<dbReference type="Proteomes" id="UP000274122">
    <property type="component" value="Chromosome"/>
</dbReference>
<dbReference type="PANTHER" id="PTHR43214">
    <property type="entry name" value="TWO-COMPONENT RESPONSE REGULATOR"/>
    <property type="match status" value="1"/>
</dbReference>